<protein>
    <submittedName>
        <fullName evidence="2">Fis family transcriptional regulator</fullName>
    </submittedName>
</protein>
<evidence type="ECO:0000313" key="3">
    <source>
        <dbReference type="Proteomes" id="UP000724686"/>
    </source>
</evidence>
<gene>
    <name evidence="2" type="ORF">JWG45_12775</name>
</gene>
<accession>A0ABS2UDJ1</accession>
<dbReference type="SUPFAM" id="SSF46689">
    <property type="entry name" value="Homeodomain-like"/>
    <property type="match status" value="1"/>
</dbReference>
<dbReference type="InterPro" id="IPR009057">
    <property type="entry name" value="Homeodomain-like_sf"/>
</dbReference>
<reference evidence="2 3" key="1">
    <citation type="submission" date="2021-02" db="EMBL/GenBank/DDBJ databases">
        <title>Leptospira ainlahdjerensis sp. nov., Leptospira ainazelensis sp. nov., Leptospira abararensis sp. nov. and Leptospira chreensis sp. nov., four new species isolated from water sources in Algeria.</title>
        <authorList>
            <person name="Amara Korba A."/>
            <person name="Kainiu M."/>
            <person name="Vincent A.T."/>
            <person name="Mariet J.-F."/>
            <person name="Veyrier F.J."/>
            <person name="Goarant C."/>
            <person name="Picardeau M."/>
        </authorList>
    </citation>
    <scope>NUCLEOTIDE SEQUENCE [LARGE SCALE GENOMIC DNA]</scope>
    <source>
        <strain evidence="2 3">201903070</strain>
    </source>
</reference>
<evidence type="ECO:0000259" key="1">
    <source>
        <dbReference type="Pfam" id="PF02954"/>
    </source>
</evidence>
<dbReference type="EMBL" id="JAFFPU010000044">
    <property type="protein sequence ID" value="MBM9578023.1"/>
    <property type="molecule type" value="Genomic_DNA"/>
</dbReference>
<evidence type="ECO:0000313" key="2">
    <source>
        <dbReference type="EMBL" id="MBM9578023.1"/>
    </source>
</evidence>
<dbReference type="RefSeq" id="WP_205280073.1">
    <property type="nucleotide sequence ID" value="NZ_JAFFPU010000044.1"/>
</dbReference>
<dbReference type="Gene3D" id="3.40.50.300">
    <property type="entry name" value="P-loop containing nucleotide triphosphate hydrolases"/>
    <property type="match status" value="1"/>
</dbReference>
<dbReference type="Proteomes" id="UP000724686">
    <property type="component" value="Unassembled WGS sequence"/>
</dbReference>
<organism evidence="2 3">
    <name type="scientific">Leptospira ainlahdjerensis</name>
    <dbReference type="NCBI Taxonomy" id="2810033"/>
    <lineage>
        <taxon>Bacteria</taxon>
        <taxon>Pseudomonadati</taxon>
        <taxon>Spirochaetota</taxon>
        <taxon>Spirochaetia</taxon>
        <taxon>Leptospirales</taxon>
        <taxon>Leptospiraceae</taxon>
        <taxon>Leptospira</taxon>
    </lineage>
</organism>
<dbReference type="PANTHER" id="PTHR32071">
    <property type="entry name" value="TRANSCRIPTIONAL REGULATORY PROTEIN"/>
    <property type="match status" value="1"/>
</dbReference>
<sequence>MLNFKHLPFVHPSLFNLLFSENSSSLLKKDEFSKAFEDWIRLSGALCGVLTFSFDQGKSLEEVSAVGYGEDGFFYSFLSRSTGNLEILNRENLPLWFSSDDHELFDPRSSGCLVVGIRGETFLDGFFLAEFLEKPSDSLLVLWGLVARKISESSSHSLSDLSVLKVSSSAPILRPEFPRKENVGEFLAEICGVTTMPDWLRRSSWVRILGASGAGKKTLGKWIHRTLSPEKGILVLGFLPEQISKLEKSFEEWSRMTNSGTILIEGAQKFSSVQQKFFFKILSGESSPFRLIFTEASGSEPNEIFRPFREFLLQRTISVPAFADLNSSQKESLVRFLLEELKESLGREDLRLSKLNLEKILRMDFNNNLSGLRNLLEESILSSSGSEIGIQEKKEGKDRIFTLPDSEDLDLRRAVEAVERQKILLAHKLFGGNQIRMAKALGISRGSLQYKLKQLEIG</sequence>
<dbReference type="Pfam" id="PF02954">
    <property type="entry name" value="HTH_8"/>
    <property type="match status" value="1"/>
</dbReference>
<dbReference type="Gene3D" id="1.10.10.60">
    <property type="entry name" value="Homeodomain-like"/>
    <property type="match status" value="1"/>
</dbReference>
<dbReference type="PRINTS" id="PR01590">
    <property type="entry name" value="HTHFIS"/>
</dbReference>
<comment type="caution">
    <text evidence="2">The sequence shown here is derived from an EMBL/GenBank/DDBJ whole genome shotgun (WGS) entry which is preliminary data.</text>
</comment>
<feature type="domain" description="DNA binding HTH" evidence="1">
    <location>
        <begin position="415"/>
        <end position="455"/>
    </location>
</feature>
<proteinExistence type="predicted"/>
<dbReference type="InterPro" id="IPR002197">
    <property type="entry name" value="HTH_Fis"/>
</dbReference>
<dbReference type="SUPFAM" id="SSF52540">
    <property type="entry name" value="P-loop containing nucleoside triphosphate hydrolases"/>
    <property type="match status" value="1"/>
</dbReference>
<name>A0ABS2UDJ1_9LEPT</name>
<dbReference type="InterPro" id="IPR027417">
    <property type="entry name" value="P-loop_NTPase"/>
</dbReference>
<keyword evidence="3" id="KW-1185">Reference proteome</keyword>
<dbReference type="PANTHER" id="PTHR32071:SF122">
    <property type="entry name" value="SIGMA FACTOR"/>
    <property type="match status" value="1"/>
</dbReference>